<comment type="caution">
    <text evidence="7">The sequence shown here is derived from an EMBL/GenBank/DDBJ whole genome shotgun (WGS) entry which is preliminary data.</text>
</comment>
<proteinExistence type="inferred from homology"/>
<dbReference type="Proteomes" id="UP000320791">
    <property type="component" value="Unassembled WGS sequence"/>
</dbReference>
<dbReference type="AlphaFoldDB" id="A0A5C5UG97"/>
<evidence type="ECO:0000259" key="6">
    <source>
        <dbReference type="PROSITE" id="PS50983"/>
    </source>
</evidence>
<dbReference type="PROSITE" id="PS51257">
    <property type="entry name" value="PROKAR_LIPOPROTEIN"/>
    <property type="match status" value="1"/>
</dbReference>
<feature type="chain" id="PRO_5038619509" evidence="5">
    <location>
        <begin position="25"/>
        <end position="328"/>
    </location>
</feature>
<keyword evidence="8" id="KW-1185">Reference proteome</keyword>
<comment type="similarity">
    <text evidence="2">Belongs to the bacterial solute-binding protein 8 family.</text>
</comment>
<evidence type="ECO:0000256" key="4">
    <source>
        <dbReference type="ARBA" id="ARBA00022729"/>
    </source>
</evidence>
<evidence type="ECO:0000313" key="8">
    <source>
        <dbReference type="Proteomes" id="UP000320791"/>
    </source>
</evidence>
<reference evidence="7 8" key="1">
    <citation type="submission" date="2019-08" db="EMBL/GenBank/DDBJ databases">
        <authorList>
            <person name="Lei W."/>
        </authorList>
    </citation>
    <scope>NUCLEOTIDE SEQUENCE [LARGE SCALE GENOMIC DNA]</scope>
    <source>
        <strain evidence="7 8">CCUG 58627</strain>
    </source>
</reference>
<dbReference type="EMBL" id="VOHM01000015">
    <property type="protein sequence ID" value="TWT24582.1"/>
    <property type="molecule type" value="Genomic_DNA"/>
</dbReference>
<keyword evidence="4 5" id="KW-0732">Signal</keyword>
<sequence>MKLAIRCAALVAASALVLTGCTNSEEDSQNSASSVASSESGATSAAAMASYPLTVEHKQGSTEIKAEPEKIVVLDYSALDYVDTLGFGDKVVGVPTAKAAPHVADDFKDVKQVGSLKEPDMEAIAGLDPDLILLGSRNAETYPEMTKIAPTVDLSFDYENPVEDTKKNALTVGKIFGVEDKAQKEVDALDAKFDEVKKKVTDANVNALIVMTNGGELSAYGETSRFALIHDLGYKPAAEVKMDGRHGEAISFEYVAKANPDYIFVIDRDAATGSGGNTAKATLDNELIKGTNAAKNDHIVYLDSSDWYLVGSGITTFGNMIDAVGNAL</sequence>
<evidence type="ECO:0000256" key="1">
    <source>
        <dbReference type="ARBA" id="ARBA00004196"/>
    </source>
</evidence>
<feature type="domain" description="Fe/B12 periplasmic-binding" evidence="6">
    <location>
        <begin position="70"/>
        <end position="328"/>
    </location>
</feature>
<protein>
    <submittedName>
        <fullName evidence="7">ABC transporter substrate-binding protein</fullName>
    </submittedName>
</protein>
<gene>
    <name evidence="7" type="ORF">FRX94_07850</name>
</gene>
<evidence type="ECO:0000256" key="2">
    <source>
        <dbReference type="ARBA" id="ARBA00008814"/>
    </source>
</evidence>
<dbReference type="OrthoDB" id="63946at2"/>
<dbReference type="InterPro" id="IPR002491">
    <property type="entry name" value="ABC_transptr_periplasmic_BD"/>
</dbReference>
<dbReference type="GO" id="GO:0030288">
    <property type="term" value="C:outer membrane-bounded periplasmic space"/>
    <property type="evidence" value="ECO:0007669"/>
    <property type="project" value="TreeGrafter"/>
</dbReference>
<comment type="subcellular location">
    <subcellularLocation>
        <location evidence="1">Cell envelope</location>
    </subcellularLocation>
</comment>
<evidence type="ECO:0000256" key="5">
    <source>
        <dbReference type="SAM" id="SignalP"/>
    </source>
</evidence>
<organism evidence="7 8">
    <name type="scientific">Corynebacterium canis</name>
    <dbReference type="NCBI Taxonomy" id="679663"/>
    <lineage>
        <taxon>Bacteria</taxon>
        <taxon>Bacillati</taxon>
        <taxon>Actinomycetota</taxon>
        <taxon>Actinomycetes</taxon>
        <taxon>Mycobacteriales</taxon>
        <taxon>Corynebacteriaceae</taxon>
        <taxon>Corynebacterium</taxon>
    </lineage>
</organism>
<feature type="signal peptide" evidence="5">
    <location>
        <begin position="1"/>
        <end position="24"/>
    </location>
</feature>
<dbReference type="PANTHER" id="PTHR30532:SF28">
    <property type="entry name" value="PETROBACTIN-BINDING PROTEIN YCLQ"/>
    <property type="match status" value="1"/>
</dbReference>
<dbReference type="GO" id="GO:1901678">
    <property type="term" value="P:iron coordination entity transport"/>
    <property type="evidence" value="ECO:0007669"/>
    <property type="project" value="UniProtKB-ARBA"/>
</dbReference>
<dbReference type="RefSeq" id="WP_146324573.1">
    <property type="nucleotide sequence ID" value="NZ_BAABLR010000020.1"/>
</dbReference>
<dbReference type="InterPro" id="IPR051313">
    <property type="entry name" value="Bact_iron-sidero_bind"/>
</dbReference>
<accession>A0A5C5UG97</accession>
<evidence type="ECO:0000313" key="7">
    <source>
        <dbReference type="EMBL" id="TWT24582.1"/>
    </source>
</evidence>
<keyword evidence="3" id="KW-0813">Transport</keyword>
<dbReference type="PROSITE" id="PS50983">
    <property type="entry name" value="FE_B12_PBP"/>
    <property type="match status" value="1"/>
</dbReference>
<dbReference type="CDD" id="cd01140">
    <property type="entry name" value="FatB"/>
    <property type="match status" value="1"/>
</dbReference>
<name>A0A5C5UG97_9CORY</name>
<dbReference type="Gene3D" id="3.40.50.1980">
    <property type="entry name" value="Nitrogenase molybdenum iron protein domain"/>
    <property type="match status" value="2"/>
</dbReference>
<dbReference type="InterPro" id="IPR033870">
    <property type="entry name" value="FatB"/>
</dbReference>
<dbReference type="SUPFAM" id="SSF53807">
    <property type="entry name" value="Helical backbone' metal receptor"/>
    <property type="match status" value="1"/>
</dbReference>
<dbReference type="PANTHER" id="PTHR30532">
    <property type="entry name" value="IRON III DICITRATE-BINDING PERIPLASMIC PROTEIN"/>
    <property type="match status" value="1"/>
</dbReference>
<evidence type="ECO:0000256" key="3">
    <source>
        <dbReference type="ARBA" id="ARBA00022448"/>
    </source>
</evidence>
<dbReference type="Pfam" id="PF01497">
    <property type="entry name" value="Peripla_BP_2"/>
    <property type="match status" value="1"/>
</dbReference>